<accession>A0A1M6IBB2</accession>
<dbReference type="STRING" id="1123071.SAMN02745181_1746"/>
<dbReference type="Proteomes" id="UP000184510">
    <property type="component" value="Unassembled WGS sequence"/>
</dbReference>
<keyword evidence="3" id="KW-1185">Reference proteome</keyword>
<protein>
    <submittedName>
        <fullName evidence="2">Uncharacterized protein</fullName>
    </submittedName>
</protein>
<feature type="transmembrane region" description="Helical" evidence="1">
    <location>
        <begin position="30"/>
        <end position="52"/>
    </location>
</feature>
<name>A0A1M6IBB2_9BACT</name>
<dbReference type="AlphaFoldDB" id="A0A1M6IBB2"/>
<dbReference type="EMBL" id="FQYR01000003">
    <property type="protein sequence ID" value="SHJ31749.1"/>
    <property type="molecule type" value="Genomic_DNA"/>
</dbReference>
<evidence type="ECO:0000313" key="3">
    <source>
        <dbReference type="Proteomes" id="UP000184510"/>
    </source>
</evidence>
<reference evidence="2 3" key="1">
    <citation type="submission" date="2016-11" db="EMBL/GenBank/DDBJ databases">
        <authorList>
            <person name="Jaros S."/>
            <person name="Januszkiewicz K."/>
            <person name="Wedrychowicz H."/>
        </authorList>
    </citation>
    <scope>NUCLEOTIDE SEQUENCE [LARGE SCALE GENOMIC DNA]</scope>
    <source>
        <strain evidence="2 3">DSM 18772</strain>
    </source>
</reference>
<dbReference type="OrthoDB" id="32195at2"/>
<keyword evidence="1" id="KW-0472">Membrane</keyword>
<gene>
    <name evidence="2" type="ORF">SAMN02745181_1746</name>
</gene>
<proteinExistence type="predicted"/>
<organism evidence="2 3">
    <name type="scientific">Rubritalea squalenifaciens DSM 18772</name>
    <dbReference type="NCBI Taxonomy" id="1123071"/>
    <lineage>
        <taxon>Bacteria</taxon>
        <taxon>Pseudomonadati</taxon>
        <taxon>Verrucomicrobiota</taxon>
        <taxon>Verrucomicrobiia</taxon>
        <taxon>Verrucomicrobiales</taxon>
        <taxon>Rubritaleaceae</taxon>
        <taxon>Rubritalea</taxon>
    </lineage>
</organism>
<sequence>MIAVEIEEAVSLLAEQPFEADAFPYAFLEAFVACFLLPISVFIFGGLISIFCSHAVTGMKTKDLHVASE</sequence>
<keyword evidence="1" id="KW-0812">Transmembrane</keyword>
<dbReference type="InParanoid" id="A0A1M6IBB2"/>
<evidence type="ECO:0000313" key="2">
    <source>
        <dbReference type="EMBL" id="SHJ31749.1"/>
    </source>
</evidence>
<keyword evidence="1" id="KW-1133">Transmembrane helix</keyword>
<evidence type="ECO:0000256" key="1">
    <source>
        <dbReference type="SAM" id="Phobius"/>
    </source>
</evidence>